<evidence type="ECO:0000313" key="11">
    <source>
        <dbReference type="EMBL" id="MFC5292442.1"/>
    </source>
</evidence>
<sequence length="352" mass="38223">MKSRVVTPFPAPESRQVEVHSAPSLGLTRRMRRNRKAEWSRRLVRENLLTSDDLIWPIFLMDAAEACTPVEWMPGVDRLNIDEAVRQAAAAAELGIPAIAPFPFVEKALRDPTGSEALNGQNLMCRAVRAIKKEVPQIGIICDAALDPYTSHGHDGVMDGERVLNDASVAILVRQALALADAGADVIAPSDMMDGRVAAIREALDAGGHEDVQIMAYAAKYASAFYGPFRDAIGTNATLIGDKRTYQMDPANSDEAMAEVALDLEEGADMIMVKPGLPYLDVVARVKEHFRVPTFAYQVSGEYAMLMAAVRNGWLDGDKAILESLLAFKRAGADGVLTYFAPRVAKALKAAR</sequence>
<dbReference type="Gene3D" id="3.20.20.70">
    <property type="entry name" value="Aldolase class I"/>
    <property type="match status" value="1"/>
</dbReference>
<comment type="pathway">
    <text evidence="1">Porphyrin-containing compound metabolism; protoporphyrin-IX biosynthesis; coproporphyrinogen-III from 5-aminolevulinate: step 1/4.</text>
</comment>
<dbReference type="SMART" id="SM01004">
    <property type="entry name" value="ALAD"/>
    <property type="match status" value="1"/>
</dbReference>
<dbReference type="PIRSF" id="PIRSF001415">
    <property type="entry name" value="Porphbilin_synth"/>
    <property type="match status" value="1"/>
</dbReference>
<keyword evidence="5" id="KW-0350">Heme biosynthesis</keyword>
<protein>
    <recommendedName>
        <fullName evidence="4 9">Delta-aminolevulinic acid dehydratase</fullName>
        <ecNumber evidence="3 9">4.2.1.24</ecNumber>
    </recommendedName>
</protein>
<dbReference type="Pfam" id="PF00490">
    <property type="entry name" value="ALAD"/>
    <property type="match status" value="1"/>
</dbReference>
<organism evidence="11 12">
    <name type="scientific">Bosea minatitlanensis</name>
    <dbReference type="NCBI Taxonomy" id="128782"/>
    <lineage>
        <taxon>Bacteria</taxon>
        <taxon>Pseudomonadati</taxon>
        <taxon>Pseudomonadota</taxon>
        <taxon>Alphaproteobacteria</taxon>
        <taxon>Hyphomicrobiales</taxon>
        <taxon>Boseaceae</taxon>
        <taxon>Bosea</taxon>
    </lineage>
</organism>
<evidence type="ECO:0000313" key="12">
    <source>
        <dbReference type="Proteomes" id="UP001595976"/>
    </source>
</evidence>
<keyword evidence="6 9" id="KW-0456">Lyase</keyword>
<evidence type="ECO:0000256" key="5">
    <source>
        <dbReference type="ARBA" id="ARBA00023133"/>
    </source>
</evidence>
<evidence type="ECO:0000256" key="6">
    <source>
        <dbReference type="ARBA" id="ARBA00023239"/>
    </source>
</evidence>
<dbReference type="GO" id="GO:0004655">
    <property type="term" value="F:porphobilinogen synthase activity"/>
    <property type="evidence" value="ECO:0007669"/>
    <property type="project" value="UniProtKB-EC"/>
</dbReference>
<name>A0ABW0EZ49_9HYPH</name>
<evidence type="ECO:0000256" key="9">
    <source>
        <dbReference type="RuleBase" id="RU000515"/>
    </source>
</evidence>
<comment type="subunit">
    <text evidence="9">Homooctamer.</text>
</comment>
<evidence type="ECO:0000256" key="3">
    <source>
        <dbReference type="ARBA" id="ARBA00012053"/>
    </source>
</evidence>
<dbReference type="NCBIfam" id="NF006762">
    <property type="entry name" value="PRK09283.1"/>
    <property type="match status" value="1"/>
</dbReference>
<keyword evidence="7 9" id="KW-0627">Porphyrin biosynthesis</keyword>
<evidence type="ECO:0000256" key="1">
    <source>
        <dbReference type="ARBA" id="ARBA00004694"/>
    </source>
</evidence>
<dbReference type="PANTHER" id="PTHR11458">
    <property type="entry name" value="DELTA-AMINOLEVULINIC ACID DEHYDRATASE"/>
    <property type="match status" value="1"/>
</dbReference>
<dbReference type="EMBL" id="JBHSLI010000002">
    <property type="protein sequence ID" value="MFC5292442.1"/>
    <property type="molecule type" value="Genomic_DNA"/>
</dbReference>
<evidence type="ECO:0000256" key="7">
    <source>
        <dbReference type="ARBA" id="ARBA00023244"/>
    </source>
</evidence>
<dbReference type="EC" id="4.2.1.24" evidence="3 9"/>
<dbReference type="PROSITE" id="PS00169">
    <property type="entry name" value="D_ALA_DEHYDRATASE"/>
    <property type="match status" value="1"/>
</dbReference>
<accession>A0ABW0EZ49</accession>
<evidence type="ECO:0000256" key="10">
    <source>
        <dbReference type="RuleBase" id="RU004161"/>
    </source>
</evidence>
<evidence type="ECO:0000256" key="4">
    <source>
        <dbReference type="ARBA" id="ARBA00020771"/>
    </source>
</evidence>
<gene>
    <name evidence="11" type="primary">hemB</name>
    <name evidence="11" type="ORF">ACFPK2_05490</name>
</gene>
<proteinExistence type="inferred from homology"/>
<dbReference type="InterPro" id="IPR001731">
    <property type="entry name" value="ALAD"/>
</dbReference>
<comment type="catalytic activity">
    <reaction evidence="8 9">
        <text>2 5-aminolevulinate = porphobilinogen + 2 H2O + H(+)</text>
        <dbReference type="Rhea" id="RHEA:24064"/>
        <dbReference type="ChEBI" id="CHEBI:15377"/>
        <dbReference type="ChEBI" id="CHEBI:15378"/>
        <dbReference type="ChEBI" id="CHEBI:58126"/>
        <dbReference type="ChEBI" id="CHEBI:356416"/>
        <dbReference type="EC" id="4.2.1.24"/>
    </reaction>
</comment>
<dbReference type="Proteomes" id="UP001595976">
    <property type="component" value="Unassembled WGS sequence"/>
</dbReference>
<comment type="caution">
    <text evidence="11">The sequence shown here is derived from an EMBL/GenBank/DDBJ whole genome shotgun (WGS) entry which is preliminary data.</text>
</comment>
<dbReference type="CDD" id="cd04823">
    <property type="entry name" value="ALAD_PBGS_aspartate_rich"/>
    <property type="match status" value="1"/>
</dbReference>
<dbReference type="SUPFAM" id="SSF51569">
    <property type="entry name" value="Aldolase"/>
    <property type="match status" value="1"/>
</dbReference>
<reference evidence="12" key="1">
    <citation type="journal article" date="2019" name="Int. J. Syst. Evol. Microbiol.">
        <title>The Global Catalogue of Microorganisms (GCM) 10K type strain sequencing project: providing services to taxonomists for standard genome sequencing and annotation.</title>
        <authorList>
            <consortium name="The Broad Institute Genomics Platform"/>
            <consortium name="The Broad Institute Genome Sequencing Center for Infectious Disease"/>
            <person name="Wu L."/>
            <person name="Ma J."/>
        </authorList>
    </citation>
    <scope>NUCLEOTIDE SEQUENCE [LARGE SCALE GENOMIC DNA]</scope>
    <source>
        <strain evidence="12">CGMCC 1.15643</strain>
    </source>
</reference>
<dbReference type="PRINTS" id="PR00144">
    <property type="entry name" value="DALDHYDRTASE"/>
</dbReference>
<dbReference type="InterPro" id="IPR013785">
    <property type="entry name" value="Aldolase_TIM"/>
</dbReference>
<evidence type="ECO:0000256" key="2">
    <source>
        <dbReference type="ARBA" id="ARBA00008055"/>
    </source>
</evidence>
<dbReference type="PANTHER" id="PTHR11458:SF0">
    <property type="entry name" value="DELTA-AMINOLEVULINIC ACID DEHYDRATASE"/>
    <property type="match status" value="1"/>
</dbReference>
<keyword evidence="12" id="KW-1185">Reference proteome</keyword>
<dbReference type="RefSeq" id="WP_158444635.1">
    <property type="nucleotide sequence ID" value="NZ_JAOAOS010000002.1"/>
</dbReference>
<dbReference type="InterPro" id="IPR030656">
    <property type="entry name" value="ALAD_AS"/>
</dbReference>
<comment type="similarity">
    <text evidence="2 10">Belongs to the ALAD family.</text>
</comment>
<evidence type="ECO:0000256" key="8">
    <source>
        <dbReference type="ARBA" id="ARBA00047651"/>
    </source>
</evidence>